<evidence type="ECO:0000313" key="6">
    <source>
        <dbReference type="Proteomes" id="UP000663832"/>
    </source>
</evidence>
<dbReference type="InterPro" id="IPR050523">
    <property type="entry name" value="AKR_Detox_Biosynth"/>
</dbReference>
<evidence type="ECO:0000256" key="2">
    <source>
        <dbReference type="ARBA" id="ARBA00038157"/>
    </source>
</evidence>
<dbReference type="EMBL" id="CAJNOM010000557">
    <property type="protein sequence ID" value="CAF1499479.1"/>
    <property type="molecule type" value="Genomic_DNA"/>
</dbReference>
<dbReference type="Proteomes" id="UP000663877">
    <property type="component" value="Unassembled WGS sequence"/>
</dbReference>
<sequence>MSTNDNQKISVVEGMKKFNMPYVRLGNSGMQVSRICLGMMTYGSSKWQEWVLEEEQSRPFIKRALEMGINFFDTADMYSLGVSEEITGRALNDMAIREEIVVATKVFFPAADGPNRQGLSRKHIFDACDASLKRLNMDYIDLYQIHRFDKDTPIEETMEALNDLVRSGKVRYIGASSMYAWQFAKAQHIAEKNGWTKFISMQNHYNLVYREEEREMNPLCRDQGVGLIPWSPLAGGFLTGNRSKGDINKETNKETSSTKRAQVDSYSHQFYYADSDFEIVDRLKAIAEKLQVKPAQLALAWMLSKPGVCAPIIGASKMYQLEEAVAATAIKLSDDDIKALEELYQPHRIIGHT</sequence>
<dbReference type="InterPro" id="IPR023210">
    <property type="entry name" value="NADP_OxRdtase_dom"/>
</dbReference>
<dbReference type="OrthoDB" id="48988at2759"/>
<dbReference type="Pfam" id="PF00248">
    <property type="entry name" value="Aldo_ket_red"/>
    <property type="match status" value="1"/>
</dbReference>
<evidence type="ECO:0000256" key="1">
    <source>
        <dbReference type="ARBA" id="ARBA00023002"/>
    </source>
</evidence>
<dbReference type="PANTHER" id="PTHR43364">
    <property type="entry name" value="NADH-SPECIFIC METHYLGLYOXAL REDUCTASE-RELATED"/>
    <property type="match status" value="1"/>
</dbReference>
<evidence type="ECO:0000313" key="5">
    <source>
        <dbReference type="EMBL" id="CAF1499479.1"/>
    </source>
</evidence>
<dbReference type="FunFam" id="3.20.20.100:FF:000004">
    <property type="entry name" value="Oxidoreductase, aldo/keto reductase"/>
    <property type="match status" value="1"/>
</dbReference>
<dbReference type="CDD" id="cd19079">
    <property type="entry name" value="AKR_EcYajO-like"/>
    <property type="match status" value="1"/>
</dbReference>
<evidence type="ECO:0000259" key="3">
    <source>
        <dbReference type="Pfam" id="PF00248"/>
    </source>
</evidence>
<dbReference type="PANTHER" id="PTHR43364:SF4">
    <property type="entry name" value="NAD(P)-LINKED OXIDOREDUCTASE SUPERFAMILY PROTEIN"/>
    <property type="match status" value="1"/>
</dbReference>
<dbReference type="PRINTS" id="PR00069">
    <property type="entry name" value="ALDKETRDTASE"/>
</dbReference>
<dbReference type="GO" id="GO:0016491">
    <property type="term" value="F:oxidoreductase activity"/>
    <property type="evidence" value="ECO:0007669"/>
    <property type="project" value="UniProtKB-KW"/>
</dbReference>
<dbReference type="Proteomes" id="UP000663832">
    <property type="component" value="Unassembled WGS sequence"/>
</dbReference>
<dbReference type="EMBL" id="CAJNOI010000107">
    <property type="protein sequence ID" value="CAF1071393.1"/>
    <property type="molecule type" value="Genomic_DNA"/>
</dbReference>
<protein>
    <recommendedName>
        <fullName evidence="3">NADP-dependent oxidoreductase domain-containing protein</fullName>
    </recommendedName>
</protein>
<organism evidence="4 7">
    <name type="scientific">Adineta steineri</name>
    <dbReference type="NCBI Taxonomy" id="433720"/>
    <lineage>
        <taxon>Eukaryota</taxon>
        <taxon>Metazoa</taxon>
        <taxon>Spiralia</taxon>
        <taxon>Gnathifera</taxon>
        <taxon>Rotifera</taxon>
        <taxon>Eurotatoria</taxon>
        <taxon>Bdelloidea</taxon>
        <taxon>Adinetida</taxon>
        <taxon>Adinetidae</taxon>
        <taxon>Adineta</taxon>
    </lineage>
</organism>
<gene>
    <name evidence="4" type="ORF">BJG266_LOCUS19731</name>
    <name evidence="5" type="ORF">QVE165_LOCUS43408</name>
</gene>
<evidence type="ECO:0000313" key="4">
    <source>
        <dbReference type="EMBL" id="CAF1071393.1"/>
    </source>
</evidence>
<dbReference type="Gene3D" id="3.20.20.100">
    <property type="entry name" value="NADP-dependent oxidoreductase domain"/>
    <property type="match status" value="1"/>
</dbReference>
<dbReference type="AlphaFoldDB" id="A0A814LYK3"/>
<reference evidence="4" key="1">
    <citation type="submission" date="2021-02" db="EMBL/GenBank/DDBJ databases">
        <authorList>
            <person name="Nowell W R."/>
        </authorList>
    </citation>
    <scope>NUCLEOTIDE SEQUENCE</scope>
</reference>
<comment type="similarity">
    <text evidence="2">Belongs to the aldo/keto reductase family. Aldo/keto reductase 2 subfamily.</text>
</comment>
<comment type="caution">
    <text evidence="4">The sequence shown here is derived from an EMBL/GenBank/DDBJ whole genome shotgun (WGS) entry which is preliminary data.</text>
</comment>
<name>A0A814LYK3_9BILA</name>
<dbReference type="GO" id="GO:0005829">
    <property type="term" value="C:cytosol"/>
    <property type="evidence" value="ECO:0007669"/>
    <property type="project" value="TreeGrafter"/>
</dbReference>
<dbReference type="InterPro" id="IPR036812">
    <property type="entry name" value="NAD(P)_OxRdtase_dom_sf"/>
</dbReference>
<proteinExistence type="inferred from homology"/>
<dbReference type="InterPro" id="IPR020471">
    <property type="entry name" value="AKR"/>
</dbReference>
<evidence type="ECO:0000313" key="7">
    <source>
        <dbReference type="Proteomes" id="UP000663877"/>
    </source>
</evidence>
<keyword evidence="6" id="KW-1185">Reference proteome</keyword>
<dbReference type="SUPFAM" id="SSF51430">
    <property type="entry name" value="NAD(P)-linked oxidoreductase"/>
    <property type="match status" value="1"/>
</dbReference>
<feature type="domain" description="NADP-dependent oxidoreductase" evidence="3">
    <location>
        <begin position="34"/>
        <end position="344"/>
    </location>
</feature>
<keyword evidence="1" id="KW-0560">Oxidoreductase</keyword>
<accession>A0A814LYK3</accession>